<dbReference type="EMBL" id="NMUH01000354">
    <property type="protein sequence ID" value="MQL77538.1"/>
    <property type="molecule type" value="Genomic_DNA"/>
</dbReference>
<feature type="transmembrane region" description="Helical" evidence="1">
    <location>
        <begin position="441"/>
        <end position="467"/>
    </location>
</feature>
<reference evidence="2" key="1">
    <citation type="submission" date="2017-07" db="EMBL/GenBank/DDBJ databases">
        <title>Taro Niue Genome Assembly and Annotation.</title>
        <authorList>
            <person name="Atibalentja N."/>
            <person name="Keating K."/>
            <person name="Fields C.J."/>
        </authorList>
    </citation>
    <scope>NUCLEOTIDE SEQUENCE</scope>
    <source>
        <strain evidence="2">Niue_2</strain>
        <tissue evidence="2">Leaf</tissue>
    </source>
</reference>
<feature type="transmembrane region" description="Helical" evidence="1">
    <location>
        <begin position="479"/>
        <end position="505"/>
    </location>
</feature>
<feature type="non-terminal residue" evidence="2">
    <location>
        <position position="1"/>
    </location>
</feature>
<organism evidence="2 3">
    <name type="scientific">Colocasia esculenta</name>
    <name type="common">Wild taro</name>
    <name type="synonym">Arum esculentum</name>
    <dbReference type="NCBI Taxonomy" id="4460"/>
    <lineage>
        <taxon>Eukaryota</taxon>
        <taxon>Viridiplantae</taxon>
        <taxon>Streptophyta</taxon>
        <taxon>Embryophyta</taxon>
        <taxon>Tracheophyta</taxon>
        <taxon>Spermatophyta</taxon>
        <taxon>Magnoliopsida</taxon>
        <taxon>Liliopsida</taxon>
        <taxon>Araceae</taxon>
        <taxon>Aroideae</taxon>
        <taxon>Colocasieae</taxon>
        <taxon>Colocasia</taxon>
    </lineage>
</organism>
<dbReference type="Proteomes" id="UP000652761">
    <property type="component" value="Unassembled WGS sequence"/>
</dbReference>
<evidence type="ECO:0000313" key="2">
    <source>
        <dbReference type="EMBL" id="MQL77538.1"/>
    </source>
</evidence>
<keyword evidence="1" id="KW-1133">Transmembrane helix</keyword>
<feature type="transmembrane region" description="Helical" evidence="1">
    <location>
        <begin position="541"/>
        <end position="567"/>
    </location>
</feature>
<proteinExistence type="predicted"/>
<keyword evidence="1" id="KW-0472">Membrane</keyword>
<comment type="caution">
    <text evidence="2">The sequence shown here is derived from an EMBL/GenBank/DDBJ whole genome shotgun (WGS) entry which is preliminary data.</text>
</comment>
<keyword evidence="1" id="KW-0812">Transmembrane</keyword>
<protein>
    <submittedName>
        <fullName evidence="2">Uncharacterized protein</fullName>
    </submittedName>
</protein>
<evidence type="ECO:0000256" key="1">
    <source>
        <dbReference type="SAM" id="Phobius"/>
    </source>
</evidence>
<evidence type="ECO:0000313" key="3">
    <source>
        <dbReference type="Proteomes" id="UP000652761"/>
    </source>
</evidence>
<gene>
    <name evidence="2" type="ORF">Taro_009963</name>
</gene>
<name>A0A843U1P0_COLES</name>
<feature type="transmembrane region" description="Helical" evidence="1">
    <location>
        <begin position="511"/>
        <end position="529"/>
    </location>
</feature>
<dbReference type="AlphaFoldDB" id="A0A843U1P0"/>
<sequence length="672" mass="72180">PIPGRLCQRELLWATGVLESGLEWRTRSGGENGWFCLWALDLVEVRGGRASGETSFSLGCLVSLEVTPGCSFPTSWRSRMLVLRHETLLLPHVFDSAGSAGVVFGLTRVVVEAFLCFRCFVVLCSRLTPLLSSGRDSLSQEFVAGWLGWRFVARCVANSVSWSERELQECTAAVVVCTCCERGCCFARVAVGFVCSLRVLRCSRSSSLLVLVEVRFPQNCVVLVSGCCGIALWVEVSVVWLVAVALPSRLRCIAWLPCVLVQFSRTVGCCPGEGCSQDYSGRVSAGCCATSGLRLSSYSFFGFLGCDGGTPCVPRAGTLASFSRALRALPDGGLFSSLIFRWSLGVVVLSHGIWCHVAHCGDLCGEGPSPCAVLRAVCPVFSVRQHWFSVVGLLVQASSQSVFPLVPQLCLEALVTVWCVALSACGESLSVGLESFQAVGAVGYCTLSVFSFRCFVSLCLGGSWPVWPVVCFRAVWSLGALFCTLGGSWCLFGTVCCVVFLIVALSVVRQALVVACVWLGFLVLIWIPLRAQSRGFRLAVSVVLVGLVHIALVELSTSACVLCTIVVHPVSCRMSGLALPCGRVVVVTTRKSWCDLVPVVTVIPVATTRCVAFLSHLVNGSRQGSAFGLLMGICHMSGRQAGDVFGLTRVVVESSFASALLEFLLLWLVRDW</sequence>
<keyword evidence="3" id="KW-1185">Reference proteome</keyword>
<accession>A0A843U1P0</accession>